<feature type="region of interest" description="Disordered" evidence="7">
    <location>
        <begin position="505"/>
        <end position="558"/>
    </location>
</feature>
<dbReference type="PANTHER" id="PTHR23186">
    <property type="entry name" value="RETINOIC ACID-INDUCED PROTEIN 2"/>
    <property type="match status" value="1"/>
</dbReference>
<evidence type="ECO:0000313" key="9">
    <source>
        <dbReference type="Proteomes" id="UP000694410"/>
    </source>
</evidence>
<feature type="region of interest" description="Disordered" evidence="7">
    <location>
        <begin position="815"/>
        <end position="837"/>
    </location>
</feature>
<feature type="region of interest" description="Disordered" evidence="7">
    <location>
        <begin position="856"/>
        <end position="884"/>
    </location>
</feature>
<evidence type="ECO:0000256" key="4">
    <source>
        <dbReference type="ARBA" id="ARBA00022833"/>
    </source>
</evidence>
<dbReference type="PANTHER" id="PTHR23186:SF2">
    <property type="entry name" value="SINE OCULIS-BINDING PROTEIN HOMOLOG"/>
    <property type="match status" value="1"/>
</dbReference>
<keyword evidence="2" id="KW-0677">Repeat</keyword>
<evidence type="ECO:0000256" key="2">
    <source>
        <dbReference type="ARBA" id="ARBA00022737"/>
    </source>
</evidence>
<dbReference type="Proteomes" id="UP000694410">
    <property type="component" value="Unplaced"/>
</dbReference>
<gene>
    <name evidence="8" type="primary">SOBP</name>
</gene>
<evidence type="ECO:0000256" key="3">
    <source>
        <dbReference type="ARBA" id="ARBA00022771"/>
    </source>
</evidence>
<evidence type="ECO:0000256" key="5">
    <source>
        <dbReference type="ARBA" id="ARBA00037245"/>
    </source>
</evidence>
<evidence type="ECO:0000256" key="1">
    <source>
        <dbReference type="ARBA" id="ARBA00022723"/>
    </source>
</evidence>
<evidence type="ECO:0000256" key="7">
    <source>
        <dbReference type="SAM" id="MobiDB-lite"/>
    </source>
</evidence>
<feature type="compositionally biased region" description="Low complexity" evidence="7">
    <location>
        <begin position="651"/>
        <end position="676"/>
    </location>
</feature>
<keyword evidence="3" id="KW-0863">Zinc-finger</keyword>
<reference evidence="8" key="2">
    <citation type="submission" date="2025-09" db="UniProtKB">
        <authorList>
            <consortium name="Ensembl"/>
        </authorList>
    </citation>
    <scope>IDENTIFICATION</scope>
</reference>
<feature type="compositionally biased region" description="Polar residues" evidence="7">
    <location>
        <begin position="627"/>
        <end position="643"/>
    </location>
</feature>
<feature type="region of interest" description="Disordered" evidence="7">
    <location>
        <begin position="623"/>
        <end position="679"/>
    </location>
</feature>
<proteinExistence type="inferred from homology"/>
<keyword evidence="9" id="KW-1185">Reference proteome</keyword>
<accession>A0A8C0UMZ8</accession>
<keyword evidence="4" id="KW-0862">Zinc</keyword>
<dbReference type="GO" id="GO:0005634">
    <property type="term" value="C:nucleus"/>
    <property type="evidence" value="ECO:0007669"/>
    <property type="project" value="TreeGrafter"/>
</dbReference>
<dbReference type="Ensembl" id="ENSCCET00000017790.1">
    <property type="protein sequence ID" value="ENSCCEP00000011355.1"/>
    <property type="gene ID" value="ENSCCEG00000011136.1"/>
</dbReference>
<protein>
    <submittedName>
        <fullName evidence="8">Sine oculis binding protein homolog</fullName>
    </submittedName>
</protein>
<dbReference type="AlphaFoldDB" id="A0A8C0UMZ8"/>
<dbReference type="Pfam" id="PF15279">
    <property type="entry name" value="SOBP"/>
    <property type="match status" value="1"/>
</dbReference>
<dbReference type="InterPro" id="IPR026092">
    <property type="entry name" value="RAI2/SOBP"/>
</dbReference>
<feature type="compositionally biased region" description="Pro residues" evidence="7">
    <location>
        <begin position="533"/>
        <end position="558"/>
    </location>
</feature>
<feature type="compositionally biased region" description="Basic and acidic residues" evidence="7">
    <location>
        <begin position="856"/>
        <end position="866"/>
    </location>
</feature>
<keyword evidence="1" id="KW-0479">Metal-binding</keyword>
<comment type="function">
    <text evidence="5">Implicated in development of the cochlea.</text>
</comment>
<comment type="similarity">
    <text evidence="6">Belongs to the SOBP family.</text>
</comment>
<reference evidence="8" key="1">
    <citation type="submission" date="2025-08" db="UniProtKB">
        <authorList>
            <consortium name="Ensembl"/>
        </authorList>
    </citation>
    <scope>IDENTIFICATION</scope>
</reference>
<name>A0A8C0UMZ8_CYACU</name>
<organism evidence="8 9">
    <name type="scientific">Cyanistes caeruleus</name>
    <name type="common">Eurasian blue tit</name>
    <name type="synonym">Parus caeruleus</name>
    <dbReference type="NCBI Taxonomy" id="156563"/>
    <lineage>
        <taxon>Eukaryota</taxon>
        <taxon>Metazoa</taxon>
        <taxon>Chordata</taxon>
        <taxon>Craniata</taxon>
        <taxon>Vertebrata</taxon>
        <taxon>Euteleostomi</taxon>
        <taxon>Archelosauria</taxon>
        <taxon>Archosauria</taxon>
        <taxon>Dinosauria</taxon>
        <taxon>Saurischia</taxon>
        <taxon>Theropoda</taxon>
        <taxon>Coelurosauria</taxon>
        <taxon>Aves</taxon>
        <taxon>Neognathae</taxon>
        <taxon>Neoaves</taxon>
        <taxon>Telluraves</taxon>
        <taxon>Australaves</taxon>
        <taxon>Passeriformes</taxon>
        <taxon>Paridae</taxon>
        <taxon>Cyanistes</taxon>
    </lineage>
</organism>
<feature type="compositionally biased region" description="Low complexity" evidence="7">
    <location>
        <begin position="385"/>
        <end position="411"/>
    </location>
</feature>
<sequence>MFEGERSCMCREGFQELSLRKIYLRTASNRLRKLWIEISIHSRKESTDTTVCEQRCGRLSKLRNEWNVPLLQGERLHRHMFSTVTGITKQPDGELTTPWQAGNNTNFAENTMNELLGWYGYDKVELKDGEDIEFRNYSADGESRQHISVLKENSLPKPKLPEDSVISPYNINPSYPGLATGNGLSDSPAGSKDHGNVPIIVPLIPPPFIKPPAEDDVSNVQIMCAWCQKVGIKRYSLSMGSEVKCFCSEKCFAACRRAYFKRNKARDEDGHAENFPQQHYAKETPRLAFKNNCELLVCDWCKHIRHTKEYLDFGDGERRLQFCSAKCLNQYKMDIFYKETQANLPAGLCSTLHPPVENKAEGTGVQLLTPDSWNIPLADARRKAPSPASAAGQIQGPGPSASTTASPSDTANCSVTKIPTPVPKPIPISENPNIPPVSVQPPASIVPPIGVPPRSPPMVMTNRGPVPLPIFMEQQIMQQIRPPFIRGPPHHASNPNSPLSNPMIPGIGPPPGGPRNMGPTSSPMHRPMLSPHIHPPTTPTMPGNPPGLLPPPPPGAPLPSLPFPPVSMMPNGPMPMPQMMNFGLPSLAPLVPPPTLLVPYPVIVPLPVPIPIPIPIPHINDSKPPNGFSSNGESFIPSTSSETPGAKPTNSSSSPRESKQGSSKSSDSSPSCSGQSLNQAKVLQEHSKNEVVDLTVRPSSPVNSKFGFPSVLQGPQDGVIDLTVGHRSRLHNVIHRALHAQVKVEREPNSVVNLAFGSSDKRNCSDCRDSCSPVDSKTLPCSDGAHCCPVSLASGTPGLEAGAAVCNVIVNGTKSTEGSKNPEPPQEPKKPQPPEELAVSELESVKENNCASNCHLEGDAGKKTGEEPLAAGDKQDPNLNNPADEDHAYALRMLPKTGCVIQPVPKPAEKTAIAPCIISTPILSTGPEDLEPPLKRRCLRIRNQNK</sequence>
<dbReference type="GO" id="GO:0008270">
    <property type="term" value="F:zinc ion binding"/>
    <property type="evidence" value="ECO:0007669"/>
    <property type="project" value="UniProtKB-KW"/>
</dbReference>
<feature type="region of interest" description="Disordered" evidence="7">
    <location>
        <begin position="380"/>
        <end position="411"/>
    </location>
</feature>
<evidence type="ECO:0000256" key="6">
    <source>
        <dbReference type="ARBA" id="ARBA00038096"/>
    </source>
</evidence>
<evidence type="ECO:0000313" key="8">
    <source>
        <dbReference type="Ensembl" id="ENSCCEP00000011355.1"/>
    </source>
</evidence>
<dbReference type="GO" id="GO:0042472">
    <property type="term" value="P:inner ear morphogenesis"/>
    <property type="evidence" value="ECO:0007669"/>
    <property type="project" value="TreeGrafter"/>
</dbReference>